<dbReference type="InterPro" id="IPR036779">
    <property type="entry name" value="LysM_dom_sf"/>
</dbReference>
<dbReference type="CDD" id="cd05379">
    <property type="entry name" value="CAP_bacterial"/>
    <property type="match status" value="1"/>
</dbReference>
<feature type="signal peptide" evidence="2">
    <location>
        <begin position="1"/>
        <end position="29"/>
    </location>
</feature>
<protein>
    <recommendedName>
        <fullName evidence="3">LysM domain-containing protein</fullName>
    </recommendedName>
</protein>
<evidence type="ECO:0000313" key="4">
    <source>
        <dbReference type="EMBL" id="PMC58066.1"/>
    </source>
</evidence>
<dbReference type="PANTHER" id="PTHR31157:SF1">
    <property type="entry name" value="SCP DOMAIN-CONTAINING PROTEIN"/>
    <property type="match status" value="1"/>
</dbReference>
<evidence type="ECO:0000256" key="2">
    <source>
        <dbReference type="SAM" id="SignalP"/>
    </source>
</evidence>
<sequence length="554" mass="62820">MNQGNKIMKKIRGVGWIAAATLATLSVGATTSDQVSHAQEEWMPNTVEDVRQRLEQEFEQEGYYTVVWGDTLSVIAEAANMTVHDIADANNIHDVDLIYAGDILILDIDRVTELVQNDQYIDFKENKVEGHSIKEGAVQEYEPGQKRPSEINKELFDKWQQEIDQNREEQGKDSIKPIGRPNKPSDKDDVQSKPEAPQEEQPETKPETKPEEKPNTNRPTNGLGHPVAQGWVKGETYPGYGKVSHVKTNFDGDFAEITKESAEVKYNKSKDDKYINYVYVEKKDGNLQKSIPQVKAEFIREFNKDNSVYINHALLQEEMLKLVNNLRESNGVTPLQSSQYLMKTARVRSQELADYGSLRIYKDVSDYGKPIGQMKSGYVAHTRPDFSSINDLLDLEYMATLGGRYSELGENSAENAYNGNPYELVSEKHLAELFFNQWYGSERHREHMLTPEYRSFGFGIAMGTSQKPDGSIEANNKIQGTQNFNTMSAELIDTTPGELTPIPSDQTNTKALSPEEYYEPISEVTEDDSKSPIPSYDDLDAFDWIEEFDWDAVE</sequence>
<dbReference type="PROSITE" id="PS51782">
    <property type="entry name" value="LYSM"/>
    <property type="match status" value="1"/>
</dbReference>
<evidence type="ECO:0000259" key="3">
    <source>
        <dbReference type="PROSITE" id="PS51782"/>
    </source>
</evidence>
<dbReference type="RefSeq" id="WP_102233355.1">
    <property type="nucleotide sequence ID" value="NZ_PNHE01000027.1"/>
</dbReference>
<keyword evidence="5" id="KW-1185">Reference proteome</keyword>
<organism evidence="4 5">
    <name type="scientific">Dolosicoccus paucivorans</name>
    <dbReference type="NCBI Taxonomy" id="84521"/>
    <lineage>
        <taxon>Bacteria</taxon>
        <taxon>Bacillati</taxon>
        <taxon>Bacillota</taxon>
        <taxon>Bacilli</taxon>
        <taxon>Lactobacillales</taxon>
        <taxon>Aerococcaceae</taxon>
        <taxon>Dolosicoccus</taxon>
    </lineage>
</organism>
<feature type="region of interest" description="Disordered" evidence="1">
    <location>
        <begin position="496"/>
        <end position="515"/>
    </location>
</feature>
<dbReference type="SUPFAM" id="SSF54106">
    <property type="entry name" value="LysM domain"/>
    <property type="match status" value="1"/>
</dbReference>
<dbReference type="Pfam" id="PF01476">
    <property type="entry name" value="LysM"/>
    <property type="match status" value="1"/>
</dbReference>
<evidence type="ECO:0000256" key="1">
    <source>
        <dbReference type="SAM" id="MobiDB-lite"/>
    </source>
</evidence>
<dbReference type="InterPro" id="IPR035940">
    <property type="entry name" value="CAP_sf"/>
</dbReference>
<evidence type="ECO:0000313" key="5">
    <source>
        <dbReference type="Proteomes" id="UP000235682"/>
    </source>
</evidence>
<accession>A0A2N6SLY8</accession>
<name>A0A2N6SLY8_9LACT</name>
<dbReference type="Proteomes" id="UP000235682">
    <property type="component" value="Unassembled WGS sequence"/>
</dbReference>
<dbReference type="SUPFAM" id="SSF55797">
    <property type="entry name" value="PR-1-like"/>
    <property type="match status" value="1"/>
</dbReference>
<feature type="compositionally biased region" description="Basic and acidic residues" evidence="1">
    <location>
        <begin position="183"/>
        <end position="192"/>
    </location>
</feature>
<dbReference type="InterPro" id="IPR018392">
    <property type="entry name" value="LysM"/>
</dbReference>
<dbReference type="CDD" id="cd00118">
    <property type="entry name" value="LysM"/>
    <property type="match status" value="1"/>
</dbReference>
<feature type="region of interest" description="Disordered" evidence="1">
    <location>
        <begin position="165"/>
        <end position="232"/>
    </location>
</feature>
<dbReference type="Pfam" id="PF00188">
    <property type="entry name" value="CAP"/>
    <property type="match status" value="1"/>
</dbReference>
<dbReference type="STRING" id="84521.SAMN04487994_10112"/>
<dbReference type="EMBL" id="PNHE01000027">
    <property type="protein sequence ID" value="PMC58066.1"/>
    <property type="molecule type" value="Genomic_DNA"/>
</dbReference>
<feature type="domain" description="LysM" evidence="3">
    <location>
        <begin position="62"/>
        <end position="106"/>
    </location>
</feature>
<feature type="compositionally biased region" description="Basic and acidic residues" evidence="1">
    <location>
        <begin position="202"/>
        <end position="215"/>
    </location>
</feature>
<feature type="chain" id="PRO_5038444210" description="LysM domain-containing protein" evidence="2">
    <location>
        <begin position="30"/>
        <end position="554"/>
    </location>
</feature>
<dbReference type="InterPro" id="IPR014044">
    <property type="entry name" value="CAP_dom"/>
</dbReference>
<dbReference type="Gene3D" id="3.40.33.10">
    <property type="entry name" value="CAP"/>
    <property type="match status" value="1"/>
</dbReference>
<dbReference type="PANTHER" id="PTHR31157">
    <property type="entry name" value="SCP DOMAIN-CONTAINING PROTEIN"/>
    <property type="match status" value="1"/>
</dbReference>
<feature type="compositionally biased region" description="Basic and acidic residues" evidence="1">
    <location>
        <begin position="165"/>
        <end position="175"/>
    </location>
</feature>
<dbReference type="SMART" id="SM00257">
    <property type="entry name" value="LysM"/>
    <property type="match status" value="1"/>
</dbReference>
<keyword evidence="2" id="KW-0732">Signal</keyword>
<comment type="caution">
    <text evidence="4">The sequence shown here is derived from an EMBL/GenBank/DDBJ whole genome shotgun (WGS) entry which is preliminary data.</text>
</comment>
<dbReference type="Gene3D" id="3.10.350.10">
    <property type="entry name" value="LysM domain"/>
    <property type="match status" value="1"/>
</dbReference>
<dbReference type="AlphaFoldDB" id="A0A2N6SLY8"/>
<reference evidence="4 5" key="1">
    <citation type="submission" date="2017-09" db="EMBL/GenBank/DDBJ databases">
        <title>Bacterial strain isolated from the female urinary microbiota.</title>
        <authorList>
            <person name="Thomas-White K."/>
            <person name="Kumar N."/>
            <person name="Forster S."/>
            <person name="Putonti C."/>
            <person name="Lawley T."/>
            <person name="Wolfe A.J."/>
        </authorList>
    </citation>
    <scope>NUCLEOTIDE SEQUENCE [LARGE SCALE GENOMIC DNA]</scope>
    <source>
        <strain evidence="4 5">UMB0852</strain>
    </source>
</reference>
<gene>
    <name evidence="4" type="ORF">CJ205_06385</name>
</gene>
<proteinExistence type="predicted"/>